<keyword evidence="2" id="KW-0344">Guanine-nucleotide releasing factor</keyword>
<keyword evidence="1" id="KW-0597">Phosphoprotein</keyword>
<accession>A0AAD3N935</accession>
<name>A0AAD3N935_LATJO</name>
<dbReference type="GO" id="GO:0005085">
    <property type="term" value="F:guanyl-nucleotide exchange factor activity"/>
    <property type="evidence" value="ECO:0007669"/>
    <property type="project" value="UniProtKB-KW"/>
</dbReference>
<dbReference type="GO" id="GO:0005829">
    <property type="term" value="C:cytosol"/>
    <property type="evidence" value="ECO:0007669"/>
    <property type="project" value="TreeGrafter"/>
</dbReference>
<sequence>MPRAVKSLQVGSAVRCLEYVAEPSQAEDVEAGVHKAPSGISANICVGLDDGRILVYGSVDTAAQCLLTLHNPEGCPVLCLKHSSRFLFAGLRNGTMMVYGRNNS</sequence>
<dbReference type="PANTHER" id="PTHR12877">
    <property type="entry name" value="RHO GUANINE NUCLEOTIDE EXCHANGE FACTOR"/>
    <property type="match status" value="1"/>
</dbReference>
<proteinExistence type="predicted"/>
<keyword evidence="4" id="KW-1185">Reference proteome</keyword>
<dbReference type="InterPro" id="IPR036322">
    <property type="entry name" value="WD40_repeat_dom_sf"/>
</dbReference>
<dbReference type="SUPFAM" id="SSF50978">
    <property type="entry name" value="WD40 repeat-like"/>
    <property type="match status" value="1"/>
</dbReference>
<dbReference type="InterPro" id="IPR039919">
    <property type="entry name" value="ARHGEF10/ARHGEF17"/>
</dbReference>
<evidence type="ECO:0000313" key="3">
    <source>
        <dbReference type="EMBL" id="GLD67265.1"/>
    </source>
</evidence>
<evidence type="ECO:0000256" key="1">
    <source>
        <dbReference type="ARBA" id="ARBA00022553"/>
    </source>
</evidence>
<reference evidence="3" key="1">
    <citation type="submission" date="2022-08" db="EMBL/GenBank/DDBJ databases">
        <title>Genome sequencing of akame (Lates japonicus).</title>
        <authorList>
            <person name="Hashiguchi Y."/>
            <person name="Takahashi H."/>
        </authorList>
    </citation>
    <scope>NUCLEOTIDE SEQUENCE</scope>
    <source>
        <strain evidence="3">Kochi</strain>
    </source>
</reference>
<dbReference type="GO" id="GO:0051496">
    <property type="term" value="P:positive regulation of stress fiber assembly"/>
    <property type="evidence" value="ECO:0007669"/>
    <property type="project" value="TreeGrafter"/>
</dbReference>
<gene>
    <name evidence="3" type="ORF">AKAME5_001862200</name>
</gene>
<organism evidence="3 4">
    <name type="scientific">Lates japonicus</name>
    <name type="common">Japanese lates</name>
    <dbReference type="NCBI Taxonomy" id="270547"/>
    <lineage>
        <taxon>Eukaryota</taxon>
        <taxon>Metazoa</taxon>
        <taxon>Chordata</taxon>
        <taxon>Craniata</taxon>
        <taxon>Vertebrata</taxon>
        <taxon>Euteleostomi</taxon>
        <taxon>Actinopterygii</taxon>
        <taxon>Neopterygii</taxon>
        <taxon>Teleostei</taxon>
        <taxon>Neoteleostei</taxon>
        <taxon>Acanthomorphata</taxon>
        <taxon>Carangaria</taxon>
        <taxon>Carangaria incertae sedis</taxon>
        <taxon>Centropomidae</taxon>
        <taxon>Lates</taxon>
    </lineage>
</organism>
<evidence type="ECO:0000256" key="2">
    <source>
        <dbReference type="ARBA" id="ARBA00022658"/>
    </source>
</evidence>
<dbReference type="PANTHER" id="PTHR12877:SF16">
    <property type="entry name" value="RHO GUANINE NUCLEOTIDE EXCHANGE FACTOR 10-LIKE PROTEIN"/>
    <property type="match status" value="1"/>
</dbReference>
<evidence type="ECO:0000313" key="4">
    <source>
        <dbReference type="Proteomes" id="UP001279410"/>
    </source>
</evidence>
<feature type="non-terminal residue" evidence="3">
    <location>
        <position position="104"/>
    </location>
</feature>
<dbReference type="AlphaFoldDB" id="A0AAD3N935"/>
<dbReference type="GO" id="GO:0032933">
    <property type="term" value="P:SREBP signaling pathway"/>
    <property type="evidence" value="ECO:0007669"/>
    <property type="project" value="TreeGrafter"/>
</dbReference>
<dbReference type="Proteomes" id="UP001279410">
    <property type="component" value="Unassembled WGS sequence"/>
</dbReference>
<dbReference type="EMBL" id="BRZM01000108">
    <property type="protein sequence ID" value="GLD67265.1"/>
    <property type="molecule type" value="Genomic_DNA"/>
</dbReference>
<dbReference type="GO" id="GO:0030036">
    <property type="term" value="P:actin cytoskeleton organization"/>
    <property type="evidence" value="ECO:0007669"/>
    <property type="project" value="TreeGrafter"/>
</dbReference>
<dbReference type="Pfam" id="PF19056">
    <property type="entry name" value="WD40_2"/>
    <property type="match status" value="1"/>
</dbReference>
<protein>
    <submittedName>
        <fullName evidence="3">Rho guanine nucleotide exchange factor 10-like protein isoform X1</fullName>
    </submittedName>
</protein>
<comment type="caution">
    <text evidence="3">The sequence shown here is derived from an EMBL/GenBank/DDBJ whole genome shotgun (WGS) entry which is preliminary data.</text>
</comment>